<keyword evidence="2" id="KW-0677">Repeat</keyword>
<dbReference type="EMBL" id="NIZW01000001">
    <property type="protein sequence ID" value="PHQ37042.1"/>
    <property type="molecule type" value="Genomic_DNA"/>
</dbReference>
<dbReference type="Proteomes" id="UP000225740">
    <property type="component" value="Unassembled WGS sequence"/>
</dbReference>
<dbReference type="GO" id="GO:0005509">
    <property type="term" value="F:calcium ion binding"/>
    <property type="evidence" value="ECO:0007669"/>
    <property type="project" value="InterPro"/>
</dbReference>
<protein>
    <submittedName>
        <fullName evidence="5">Calmodulin</fullName>
    </submittedName>
</protein>
<feature type="compositionally biased region" description="Low complexity" evidence="3">
    <location>
        <begin position="137"/>
        <end position="146"/>
    </location>
</feature>
<dbReference type="Gene3D" id="1.10.238.10">
    <property type="entry name" value="EF-hand"/>
    <property type="match status" value="2"/>
</dbReference>
<feature type="compositionally biased region" description="Basic and acidic residues" evidence="3">
    <location>
        <begin position="531"/>
        <end position="542"/>
    </location>
</feature>
<sequence>MSHSGKRIVSAIPIVVSLLILVSVQSKAVGEDAPKSNDTAPLATSSVKVLAPAPSSRPMDASMIMRAPIAPPATLPAEKLPQYRMELPQQSSAEPTFVDGQIRFAITHPDLTDRIGRPLRIDASIKIDGKPFDEVRSSYTTSTRTSALAPPAKQEIEPAEEVTPVDPLIADAPETEDPSDDDQEAEEENDNEDAEEKPPVTPATVAPYTMTTDTEEAMRRFAEAIGDEPSDVDAKWLLDHWTLGPPLLVVHPYFQSFRSDQRPAFAVLDRNRDGTVSQEELAEAVESFRKCDANRDEVVDALEIAKAADSLRDPASVPASNGPLLWLTSDMIGINESDPLLYESVRSLDEDQDGTISDSEVKYWTDQPADIACSIDFSTTSPESAHVDVIGLAEDISAKIIPSEDSAGIDVELGSVTIRLCGVQHSSSPALAQSDSGQVSLGAIVDGYPLLPNLDPNDDGRFTIRELRELNHLLQVFDRDGDQAITRAESLPPIRVCIGLGPTAHLELADVRATTRPVPAPSVTAPEWFRRMDRNQDSDLSRSEFPGTDEQFRSLDADGDELIDANEAETFEQSAE</sequence>
<reference evidence="5 6" key="1">
    <citation type="submission" date="2017-06" db="EMBL/GenBank/DDBJ databases">
        <title>Description of Rhodopirellula bahusiensis sp. nov.</title>
        <authorList>
            <person name="Kizina J."/>
            <person name="Harder J."/>
        </authorList>
    </citation>
    <scope>NUCLEOTIDE SEQUENCE [LARGE SCALE GENOMIC DNA]</scope>
    <source>
        <strain evidence="5 6">SWK21</strain>
    </source>
</reference>
<dbReference type="AlphaFoldDB" id="A0A2G1WDB0"/>
<evidence type="ECO:0000259" key="4">
    <source>
        <dbReference type="PROSITE" id="PS50222"/>
    </source>
</evidence>
<evidence type="ECO:0000256" key="3">
    <source>
        <dbReference type="SAM" id="MobiDB-lite"/>
    </source>
</evidence>
<dbReference type="SUPFAM" id="SSF47473">
    <property type="entry name" value="EF-hand"/>
    <property type="match status" value="2"/>
</dbReference>
<dbReference type="Pfam" id="PF13202">
    <property type="entry name" value="EF-hand_5"/>
    <property type="match status" value="1"/>
</dbReference>
<evidence type="ECO:0000256" key="2">
    <source>
        <dbReference type="ARBA" id="ARBA00022737"/>
    </source>
</evidence>
<feature type="region of interest" description="Disordered" evidence="3">
    <location>
        <begin position="531"/>
        <end position="576"/>
    </location>
</feature>
<feature type="compositionally biased region" description="Acidic residues" evidence="3">
    <location>
        <begin position="557"/>
        <end position="576"/>
    </location>
</feature>
<name>A0A2G1WDB0_9BACT</name>
<evidence type="ECO:0000313" key="6">
    <source>
        <dbReference type="Proteomes" id="UP000225740"/>
    </source>
</evidence>
<feature type="compositionally biased region" description="Acidic residues" evidence="3">
    <location>
        <begin position="173"/>
        <end position="195"/>
    </location>
</feature>
<dbReference type="GeneID" id="90606935"/>
<accession>A0A2G1WDB0</accession>
<organism evidence="5 6">
    <name type="scientific">Rhodopirellula bahusiensis</name>
    <dbReference type="NCBI Taxonomy" id="2014065"/>
    <lineage>
        <taxon>Bacteria</taxon>
        <taxon>Pseudomonadati</taxon>
        <taxon>Planctomycetota</taxon>
        <taxon>Planctomycetia</taxon>
        <taxon>Pirellulales</taxon>
        <taxon>Pirellulaceae</taxon>
        <taxon>Rhodopirellula</taxon>
    </lineage>
</organism>
<dbReference type="OrthoDB" id="260830at2"/>
<comment type="caution">
    <text evidence="5">The sequence shown here is derived from an EMBL/GenBank/DDBJ whole genome shotgun (WGS) entry which is preliminary data.</text>
</comment>
<feature type="domain" description="EF-hand" evidence="4">
    <location>
        <begin position="264"/>
        <end position="291"/>
    </location>
</feature>
<dbReference type="PROSITE" id="PS00018">
    <property type="entry name" value="EF_HAND_1"/>
    <property type="match status" value="2"/>
</dbReference>
<gene>
    <name evidence="5" type="ORF">CEE69_01345</name>
</gene>
<keyword evidence="1" id="KW-0479">Metal-binding</keyword>
<evidence type="ECO:0000256" key="1">
    <source>
        <dbReference type="ARBA" id="ARBA00022723"/>
    </source>
</evidence>
<keyword evidence="6" id="KW-1185">Reference proteome</keyword>
<dbReference type="SMART" id="SM00054">
    <property type="entry name" value="EFh"/>
    <property type="match status" value="3"/>
</dbReference>
<feature type="region of interest" description="Disordered" evidence="3">
    <location>
        <begin position="136"/>
        <end position="207"/>
    </location>
</feature>
<evidence type="ECO:0000313" key="5">
    <source>
        <dbReference type="EMBL" id="PHQ37042.1"/>
    </source>
</evidence>
<dbReference type="InterPro" id="IPR011992">
    <property type="entry name" value="EF-hand-dom_pair"/>
</dbReference>
<proteinExistence type="predicted"/>
<dbReference type="PROSITE" id="PS50222">
    <property type="entry name" value="EF_HAND_2"/>
    <property type="match status" value="1"/>
</dbReference>
<dbReference type="InterPro" id="IPR002048">
    <property type="entry name" value="EF_hand_dom"/>
</dbReference>
<dbReference type="RefSeq" id="WP_099258761.1">
    <property type="nucleotide sequence ID" value="NZ_NIZW01000001.1"/>
</dbReference>
<dbReference type="PANTHER" id="PTHR10891">
    <property type="entry name" value="EF-HAND CALCIUM-BINDING DOMAIN CONTAINING PROTEIN"/>
    <property type="match status" value="1"/>
</dbReference>
<dbReference type="InterPro" id="IPR039647">
    <property type="entry name" value="EF_hand_pair_protein_CML-like"/>
</dbReference>
<dbReference type="InterPro" id="IPR018247">
    <property type="entry name" value="EF_Hand_1_Ca_BS"/>
</dbReference>